<keyword evidence="3" id="KW-0964">Secreted</keyword>
<evidence type="ECO:0000256" key="6">
    <source>
        <dbReference type="ARBA" id="ARBA00023026"/>
    </source>
</evidence>
<dbReference type="EMBL" id="WMIG01000021">
    <property type="protein sequence ID" value="MTH61830.1"/>
    <property type="molecule type" value="Genomic_DNA"/>
</dbReference>
<proteinExistence type="predicted"/>
<evidence type="ECO:0000256" key="5">
    <source>
        <dbReference type="ARBA" id="ARBA00022737"/>
    </source>
</evidence>
<feature type="region of interest" description="Disordered" evidence="8">
    <location>
        <begin position="447"/>
        <end position="470"/>
    </location>
</feature>
<feature type="region of interest" description="Disordered" evidence="8">
    <location>
        <begin position="511"/>
        <end position="550"/>
    </location>
</feature>
<evidence type="ECO:0000256" key="1">
    <source>
        <dbReference type="ARBA" id="ARBA00004370"/>
    </source>
</evidence>
<dbReference type="InterPro" id="IPR003995">
    <property type="entry name" value="RTX_toxin_determinant-A"/>
</dbReference>
<evidence type="ECO:0008006" key="11">
    <source>
        <dbReference type="Google" id="ProtNLM"/>
    </source>
</evidence>
<evidence type="ECO:0000313" key="10">
    <source>
        <dbReference type="Proteomes" id="UP000449846"/>
    </source>
</evidence>
<evidence type="ECO:0000256" key="2">
    <source>
        <dbReference type="ARBA" id="ARBA00004613"/>
    </source>
</evidence>
<dbReference type="GO" id="GO:0005576">
    <property type="term" value="C:extracellular region"/>
    <property type="evidence" value="ECO:0007669"/>
    <property type="project" value="UniProtKB-SubCell"/>
</dbReference>
<gene>
    <name evidence="9" type="ORF">GL300_21750</name>
</gene>
<keyword evidence="10" id="KW-1185">Reference proteome</keyword>
<dbReference type="SUPFAM" id="SSF51120">
    <property type="entry name" value="beta-Roll"/>
    <property type="match status" value="4"/>
</dbReference>
<dbReference type="InterPro" id="IPR050557">
    <property type="entry name" value="RTX_toxin/Mannuronan_C5-epim"/>
</dbReference>
<dbReference type="PANTHER" id="PTHR38340:SF1">
    <property type="entry name" value="S-LAYER PROTEIN"/>
    <property type="match status" value="1"/>
</dbReference>
<accession>A0A844HPK6</accession>
<keyword evidence="4" id="KW-0800">Toxin</keyword>
<organism evidence="9 10">
    <name type="scientific">Paracoccus litorisediminis</name>
    <dbReference type="NCBI Taxonomy" id="2006130"/>
    <lineage>
        <taxon>Bacteria</taxon>
        <taxon>Pseudomonadati</taxon>
        <taxon>Pseudomonadota</taxon>
        <taxon>Alphaproteobacteria</taxon>
        <taxon>Rhodobacterales</taxon>
        <taxon>Paracoccaceae</taxon>
        <taxon>Paracoccus</taxon>
    </lineage>
</organism>
<feature type="compositionally biased region" description="Low complexity" evidence="8">
    <location>
        <begin position="447"/>
        <end position="456"/>
    </location>
</feature>
<dbReference type="PRINTS" id="PR00313">
    <property type="entry name" value="CABNDNGRPT"/>
</dbReference>
<dbReference type="GO" id="GO:0090729">
    <property type="term" value="F:toxin activity"/>
    <property type="evidence" value="ECO:0007669"/>
    <property type="project" value="UniProtKB-KW"/>
</dbReference>
<comment type="subcellular location">
    <subcellularLocation>
        <location evidence="1">Membrane</location>
    </subcellularLocation>
    <subcellularLocation>
        <location evidence="2">Secreted</location>
    </subcellularLocation>
</comment>
<reference evidence="9 10" key="1">
    <citation type="submission" date="2019-11" db="EMBL/GenBank/DDBJ databases">
        <authorList>
            <person name="Dong K."/>
        </authorList>
    </citation>
    <scope>NUCLEOTIDE SEQUENCE [LARGE SCALE GENOMIC DNA]</scope>
    <source>
        <strain evidence="9 10">NBRC 112902</strain>
    </source>
</reference>
<name>A0A844HPK6_9RHOB</name>
<dbReference type="GO" id="GO:0005509">
    <property type="term" value="F:calcium ion binding"/>
    <property type="evidence" value="ECO:0007669"/>
    <property type="project" value="InterPro"/>
</dbReference>
<sequence>MANFQFSDYVGQSLQFDPANDALLFLDGIDAASMRVSADGGDVVISFPGQSVRLVGGAYQSLSAANFVFGNGSAAYFGTAANNSFTGTAQGDYADIAHGGGGADTVNAGTGDDVIYGGNSLTASDRLDGGAGDDRLILDGTYSGIVAFNTYTLVSVEVIELLAGSSASLRLSNYAVTTTTGGLLTIDASALASSHALTLDGTSVGGGRLSVLGGAGNDVLTGGGRADNLVGGDGADIINGGGGDDHIIGGLGGDVLSGGAGNDTFSFSLAFPLSDSSPAASNLVDVINGFEGAGVAGGDLIELPSYFNSLPLAFNPNQGAGIYSFTFTGIGLDGVQMNADWVGDGFIDVLWQYNATVGRVELWVDGNDDGQFSEGDLLIYLNGINTLSLLDFVDNFPAWRGTQGIDNHALNGQANIAYGLGGNDTLSGLDGGDQIYGGAGNDSLLGDLGQDQLDGNAGNDTLRGGDNEDNLYGGAGNDSLYGGNDADALYASYDAVLGAYVSETTSQNRLFGEAGNDSLSGGNGRDTLSGGADNDHLDGGDHNDSLAGDDGADTLYGRAGNDVLNGGTLEDYLDGGSGNDTLIGGLGSDTLLGDTGADVFRFLSASESFETTDVVTGFDGAGAAAGDLIDLSALDADPNIDGDQSFIFGSQGVGGLWLSQSGTDTFVRINLDSDVDAEMEIRIVDGSTPSTQYTAADFLL</sequence>
<comment type="caution">
    <text evidence="9">The sequence shown here is derived from an EMBL/GenBank/DDBJ whole genome shotgun (WGS) entry which is preliminary data.</text>
</comment>
<dbReference type="InterPro" id="IPR011049">
    <property type="entry name" value="Serralysin-like_metalloprot_C"/>
</dbReference>
<dbReference type="InterPro" id="IPR001343">
    <property type="entry name" value="Hemolysn_Ca-bd"/>
</dbReference>
<dbReference type="Pfam" id="PF00353">
    <property type="entry name" value="HemolysinCabind"/>
    <property type="match status" value="7"/>
</dbReference>
<dbReference type="GO" id="GO:0016020">
    <property type="term" value="C:membrane"/>
    <property type="evidence" value="ECO:0007669"/>
    <property type="project" value="UniProtKB-SubCell"/>
</dbReference>
<keyword evidence="5" id="KW-0677">Repeat</keyword>
<dbReference type="Gene3D" id="2.150.10.10">
    <property type="entry name" value="Serralysin-like metalloprotease, C-terminal"/>
    <property type="match status" value="5"/>
</dbReference>
<protein>
    <recommendedName>
        <fullName evidence="11">Calcium-binding protein</fullName>
    </recommendedName>
</protein>
<dbReference type="PROSITE" id="PS00330">
    <property type="entry name" value="HEMOLYSIN_CALCIUM"/>
    <property type="match status" value="4"/>
</dbReference>
<dbReference type="RefSeq" id="WP_155041784.1">
    <property type="nucleotide sequence ID" value="NZ_WMIG01000021.1"/>
</dbReference>
<evidence type="ECO:0000256" key="3">
    <source>
        <dbReference type="ARBA" id="ARBA00022525"/>
    </source>
</evidence>
<evidence type="ECO:0000256" key="4">
    <source>
        <dbReference type="ARBA" id="ARBA00022656"/>
    </source>
</evidence>
<dbReference type="AlphaFoldDB" id="A0A844HPK6"/>
<dbReference type="InterPro" id="IPR018511">
    <property type="entry name" value="Hemolysin-typ_Ca-bd_CS"/>
</dbReference>
<evidence type="ECO:0000256" key="7">
    <source>
        <dbReference type="ARBA" id="ARBA00023136"/>
    </source>
</evidence>
<keyword evidence="7" id="KW-0472">Membrane</keyword>
<dbReference type="OrthoDB" id="7926438at2"/>
<evidence type="ECO:0000313" key="9">
    <source>
        <dbReference type="EMBL" id="MTH61830.1"/>
    </source>
</evidence>
<feature type="compositionally biased region" description="Basic and acidic residues" evidence="8">
    <location>
        <begin position="533"/>
        <end position="544"/>
    </location>
</feature>
<evidence type="ECO:0000256" key="8">
    <source>
        <dbReference type="SAM" id="MobiDB-lite"/>
    </source>
</evidence>
<dbReference type="PRINTS" id="PR01488">
    <property type="entry name" value="RTXTOXINA"/>
</dbReference>
<dbReference type="Proteomes" id="UP000449846">
    <property type="component" value="Unassembled WGS sequence"/>
</dbReference>
<dbReference type="PANTHER" id="PTHR38340">
    <property type="entry name" value="S-LAYER PROTEIN"/>
    <property type="match status" value="1"/>
</dbReference>
<keyword evidence="6" id="KW-0843">Virulence</keyword>